<dbReference type="AlphaFoldDB" id="A0A1I0CRM3"/>
<keyword evidence="2" id="KW-1185">Reference proteome</keyword>
<dbReference type="PANTHER" id="PTHR36849">
    <property type="entry name" value="CYTOPLASMIC PROTEIN-RELATED"/>
    <property type="match status" value="1"/>
</dbReference>
<dbReference type="Proteomes" id="UP000199095">
    <property type="component" value="Unassembled WGS sequence"/>
</dbReference>
<dbReference type="STRING" id="237682.SAMN05421676_103250"/>
<proteinExistence type="predicted"/>
<reference evidence="2" key="1">
    <citation type="submission" date="2016-10" db="EMBL/GenBank/DDBJ databases">
        <authorList>
            <person name="Varghese N."/>
            <person name="Submissions S."/>
        </authorList>
    </citation>
    <scope>NUCLEOTIDE SEQUENCE [LARGE SCALE GENOMIC DNA]</scope>
    <source>
        <strain evidence="2">CGMCC 1.3566</strain>
    </source>
</reference>
<dbReference type="PANTHER" id="PTHR36849:SF1">
    <property type="entry name" value="CYTOPLASMIC PROTEIN"/>
    <property type="match status" value="1"/>
</dbReference>
<dbReference type="RefSeq" id="WP_093132974.1">
    <property type="nucleotide sequence ID" value="NZ_FOHJ01000003.1"/>
</dbReference>
<organism evidence="1 2">
    <name type="scientific">Salinibacillus kushneri</name>
    <dbReference type="NCBI Taxonomy" id="237682"/>
    <lineage>
        <taxon>Bacteria</taxon>
        <taxon>Bacillati</taxon>
        <taxon>Bacillota</taxon>
        <taxon>Bacilli</taxon>
        <taxon>Bacillales</taxon>
        <taxon>Bacillaceae</taxon>
        <taxon>Salinibacillus</taxon>
    </lineage>
</organism>
<evidence type="ECO:0000313" key="1">
    <source>
        <dbReference type="EMBL" id="SET21708.1"/>
    </source>
</evidence>
<evidence type="ECO:0000313" key="2">
    <source>
        <dbReference type="Proteomes" id="UP000199095"/>
    </source>
</evidence>
<sequence length="124" mass="14686">MSIQTKRIYEEALESDGTRILVDRVWPRGISKQRAQLDEWLKDITPSTELRKWFQHDPDKFKEFSEAYRQELATHSEKIQAVDYVRDLAMNKTITLLYAAKDPVYNHVNVLKEYLEQNGENPFP</sequence>
<dbReference type="InterPro" id="IPR052552">
    <property type="entry name" value="YeaO-like"/>
</dbReference>
<protein>
    <submittedName>
        <fullName evidence="1">Uncharacterized conserved protein YeaO, DUF488 family</fullName>
    </submittedName>
</protein>
<dbReference type="EMBL" id="FOHJ01000003">
    <property type="protein sequence ID" value="SET21708.1"/>
    <property type="molecule type" value="Genomic_DNA"/>
</dbReference>
<name>A0A1I0CRM3_9BACI</name>
<accession>A0A1I0CRM3</accession>
<gene>
    <name evidence="1" type="ORF">SAMN05421676_103250</name>
</gene>
<dbReference type="OrthoDB" id="9790745at2"/>
<dbReference type="Pfam" id="PF22752">
    <property type="entry name" value="DUF488-N3i"/>
    <property type="match status" value="1"/>
</dbReference>